<reference evidence="1 2" key="1">
    <citation type="journal article" date="2023" name="J. Hered.">
        <title>Chromosome-level genome of the wood stork (Mycteria americana) provides insight into avian chromosome evolution.</title>
        <authorList>
            <person name="Flamio R. Jr."/>
            <person name="Ramstad K.M."/>
        </authorList>
    </citation>
    <scope>NUCLEOTIDE SEQUENCE [LARGE SCALE GENOMIC DNA]</scope>
    <source>
        <strain evidence="1">JAX WOST 10</strain>
    </source>
</reference>
<comment type="caution">
    <text evidence="1">The sequence shown here is derived from an EMBL/GenBank/DDBJ whole genome shotgun (WGS) entry which is preliminary data.</text>
</comment>
<keyword evidence="2" id="KW-1185">Reference proteome</keyword>
<dbReference type="EMBL" id="JAUNZN010000008">
    <property type="protein sequence ID" value="KAK4817412.1"/>
    <property type="molecule type" value="Genomic_DNA"/>
</dbReference>
<evidence type="ECO:0000313" key="2">
    <source>
        <dbReference type="Proteomes" id="UP001333110"/>
    </source>
</evidence>
<name>A0AAN7RUD1_MYCAM</name>
<accession>A0AAN7RUD1</accession>
<gene>
    <name evidence="1" type="ORF">QYF61_013479</name>
</gene>
<dbReference type="PANTHER" id="PTHR33332">
    <property type="entry name" value="REVERSE TRANSCRIPTASE DOMAIN-CONTAINING PROTEIN"/>
    <property type="match status" value="1"/>
</dbReference>
<evidence type="ECO:0000313" key="1">
    <source>
        <dbReference type="EMBL" id="KAK4817412.1"/>
    </source>
</evidence>
<dbReference type="AlphaFoldDB" id="A0AAN7RUD1"/>
<organism evidence="1 2">
    <name type="scientific">Mycteria americana</name>
    <name type="common">Wood stork</name>
    <dbReference type="NCBI Taxonomy" id="33587"/>
    <lineage>
        <taxon>Eukaryota</taxon>
        <taxon>Metazoa</taxon>
        <taxon>Chordata</taxon>
        <taxon>Craniata</taxon>
        <taxon>Vertebrata</taxon>
        <taxon>Euteleostomi</taxon>
        <taxon>Archelosauria</taxon>
        <taxon>Archosauria</taxon>
        <taxon>Dinosauria</taxon>
        <taxon>Saurischia</taxon>
        <taxon>Theropoda</taxon>
        <taxon>Coelurosauria</taxon>
        <taxon>Aves</taxon>
        <taxon>Neognathae</taxon>
        <taxon>Neoaves</taxon>
        <taxon>Aequornithes</taxon>
        <taxon>Ciconiiformes</taxon>
        <taxon>Ciconiidae</taxon>
        <taxon>Mycteria</taxon>
    </lineage>
</organism>
<proteinExistence type="predicted"/>
<protein>
    <submittedName>
        <fullName evidence="1">Uncharacterized protein</fullName>
    </submittedName>
</protein>
<sequence>MGRSEGIPCFALLGLGTNWLGSAFTEKDLGVLVNTNLNMSQQCVLAANVANSILDCIRRSVASRSRQVIISPCSALTHLECWIQFWTSQCRKDMDLLEQIQQRTTKMIKGLEHLSYEEWLRAGGEKAQGDLINVSKYLKLGRVKKMERDSSQRHSNKKVFYCGGGQTLEQIAQRGCGVSILRTFIQIKKSPVDHISQITLVRMLADLIKKLSRGLDGIGVMLPPSSLRAQRNLEER</sequence>
<feature type="non-terminal residue" evidence="1">
    <location>
        <position position="236"/>
    </location>
</feature>
<dbReference type="Proteomes" id="UP001333110">
    <property type="component" value="Unassembled WGS sequence"/>
</dbReference>